<feature type="domain" description="HTH deoR-type" evidence="4">
    <location>
        <begin position="4"/>
        <end position="59"/>
    </location>
</feature>
<dbReference type="InterPro" id="IPR036388">
    <property type="entry name" value="WH-like_DNA-bd_sf"/>
</dbReference>
<dbReference type="Pfam" id="PF25583">
    <property type="entry name" value="WCX"/>
    <property type="match status" value="1"/>
</dbReference>
<accession>A0A263DBF7</accession>
<evidence type="ECO:0000256" key="3">
    <source>
        <dbReference type="SAM" id="MobiDB-lite"/>
    </source>
</evidence>
<evidence type="ECO:0000313" key="6">
    <source>
        <dbReference type="Proteomes" id="UP000242444"/>
    </source>
</evidence>
<dbReference type="OrthoDB" id="3483912at2"/>
<dbReference type="GO" id="GO:0003677">
    <property type="term" value="F:DNA binding"/>
    <property type="evidence" value="ECO:0007669"/>
    <property type="project" value="UniProtKB-KW"/>
</dbReference>
<dbReference type="InterPro" id="IPR001034">
    <property type="entry name" value="DeoR_HTH"/>
</dbReference>
<dbReference type="PROSITE" id="PS51000">
    <property type="entry name" value="HTH_DEOR_2"/>
    <property type="match status" value="1"/>
</dbReference>
<evidence type="ECO:0000256" key="1">
    <source>
        <dbReference type="ARBA" id="ARBA00023015"/>
    </source>
</evidence>
<evidence type="ECO:0000313" key="5">
    <source>
        <dbReference type="EMBL" id="OZM74836.1"/>
    </source>
</evidence>
<reference evidence="5 6" key="1">
    <citation type="submission" date="2017-07" db="EMBL/GenBank/DDBJ databases">
        <title>Amycolatopsis antarcticus sp. nov., isolated from the surface of an Antarcticus brown macroalga.</title>
        <authorList>
            <person name="Wang J."/>
            <person name="Leiva S."/>
            <person name="Huang J."/>
            <person name="Huang Y."/>
        </authorList>
    </citation>
    <scope>NUCLEOTIDE SEQUENCE [LARGE SCALE GENOMIC DNA]</scope>
    <source>
        <strain evidence="5 6">AU-G6</strain>
    </source>
</reference>
<dbReference type="EMBL" id="NKYE01000001">
    <property type="protein sequence ID" value="OZM74836.1"/>
    <property type="molecule type" value="Genomic_DNA"/>
</dbReference>
<dbReference type="Proteomes" id="UP000242444">
    <property type="component" value="Unassembled WGS sequence"/>
</dbReference>
<dbReference type="InterPro" id="IPR028349">
    <property type="entry name" value="PafC-like"/>
</dbReference>
<dbReference type="SUPFAM" id="SSF46785">
    <property type="entry name" value="Winged helix' DNA-binding domain"/>
    <property type="match status" value="1"/>
</dbReference>
<feature type="region of interest" description="Disordered" evidence="3">
    <location>
        <begin position="205"/>
        <end position="226"/>
    </location>
</feature>
<dbReference type="PANTHER" id="PTHR34580:SF3">
    <property type="entry name" value="PROTEIN PAFB"/>
    <property type="match status" value="1"/>
</dbReference>
<dbReference type="InterPro" id="IPR026881">
    <property type="entry name" value="WYL_dom"/>
</dbReference>
<sequence length="315" mass="34407">MLETSARLLRLLSLLQSHHDRAGSELAERLGVDVRTVRRDVDRLRELGYPVHAAAGVAGYRLGAGASLPPLLLDDEEAVAVAVGLRGAASGNVAGIEETSVRALAKLEQVLPSHLRHRIGALSSVTVPMRPGGPEVRPEVLTAIAAAARDHHRLRFDYRGNDGATSVREVEPHRLVHTGRRWYLIGYDIGRADWRTYRADRISPRTPTGPRFVPRTPPADLLGHTSRGITTGAYRYQARVTMHTSAERLAERIPPTIGVLEPDGPQRCVLVTGSASLDELALYIGLCGVDFEVHEPDELRERVRELGARLTRAAG</sequence>
<dbReference type="GO" id="GO:0003700">
    <property type="term" value="F:DNA-binding transcription factor activity"/>
    <property type="evidence" value="ECO:0007669"/>
    <property type="project" value="InterPro"/>
</dbReference>
<dbReference type="Pfam" id="PF13280">
    <property type="entry name" value="WYL"/>
    <property type="match status" value="1"/>
</dbReference>
<dbReference type="PIRSF" id="PIRSF016838">
    <property type="entry name" value="PafC"/>
    <property type="match status" value="1"/>
</dbReference>
<dbReference type="InParanoid" id="A0A263DBF7"/>
<dbReference type="Pfam" id="PF08279">
    <property type="entry name" value="HTH_11"/>
    <property type="match status" value="1"/>
</dbReference>
<gene>
    <name evidence="5" type="ORF">CFN78_01060</name>
</gene>
<dbReference type="PROSITE" id="PS52050">
    <property type="entry name" value="WYL"/>
    <property type="match status" value="1"/>
</dbReference>
<dbReference type="AlphaFoldDB" id="A0A263DBF7"/>
<evidence type="ECO:0000259" key="4">
    <source>
        <dbReference type="PROSITE" id="PS51000"/>
    </source>
</evidence>
<dbReference type="InterPro" id="IPR057727">
    <property type="entry name" value="WCX_dom"/>
</dbReference>
<comment type="caution">
    <text evidence="5">The sequence shown here is derived from an EMBL/GenBank/DDBJ whole genome shotgun (WGS) entry which is preliminary data.</text>
</comment>
<name>A0A263DBF7_9PSEU</name>
<keyword evidence="5" id="KW-0238">DNA-binding</keyword>
<keyword evidence="1" id="KW-0805">Transcription regulation</keyword>
<protein>
    <submittedName>
        <fullName evidence="5">DNA-binding transcriptional regulator</fullName>
    </submittedName>
</protein>
<organism evidence="5 6">
    <name type="scientific">Amycolatopsis antarctica</name>
    <dbReference type="NCBI Taxonomy" id="1854586"/>
    <lineage>
        <taxon>Bacteria</taxon>
        <taxon>Bacillati</taxon>
        <taxon>Actinomycetota</taxon>
        <taxon>Actinomycetes</taxon>
        <taxon>Pseudonocardiales</taxon>
        <taxon>Pseudonocardiaceae</taxon>
        <taxon>Amycolatopsis</taxon>
    </lineage>
</organism>
<dbReference type="InterPro" id="IPR036390">
    <property type="entry name" value="WH_DNA-bd_sf"/>
</dbReference>
<keyword evidence="2" id="KW-0804">Transcription</keyword>
<dbReference type="Gene3D" id="1.10.10.10">
    <property type="entry name" value="Winged helix-like DNA-binding domain superfamily/Winged helix DNA-binding domain"/>
    <property type="match status" value="1"/>
</dbReference>
<dbReference type="PANTHER" id="PTHR34580">
    <property type="match status" value="1"/>
</dbReference>
<proteinExistence type="predicted"/>
<dbReference type="InterPro" id="IPR051534">
    <property type="entry name" value="CBASS_pafABC_assoc_protein"/>
</dbReference>
<dbReference type="InterPro" id="IPR013196">
    <property type="entry name" value="HTH_11"/>
</dbReference>
<keyword evidence="6" id="KW-1185">Reference proteome</keyword>
<evidence type="ECO:0000256" key="2">
    <source>
        <dbReference type="ARBA" id="ARBA00023163"/>
    </source>
</evidence>
<dbReference type="RefSeq" id="WP_094860621.1">
    <property type="nucleotide sequence ID" value="NZ_NKYE01000001.1"/>
</dbReference>